<accession>A0ABN8IZU4</accession>
<organism evidence="2 3">
    <name type="scientific">Iphiclides podalirius</name>
    <name type="common">scarce swallowtail</name>
    <dbReference type="NCBI Taxonomy" id="110791"/>
    <lineage>
        <taxon>Eukaryota</taxon>
        <taxon>Metazoa</taxon>
        <taxon>Ecdysozoa</taxon>
        <taxon>Arthropoda</taxon>
        <taxon>Hexapoda</taxon>
        <taxon>Insecta</taxon>
        <taxon>Pterygota</taxon>
        <taxon>Neoptera</taxon>
        <taxon>Endopterygota</taxon>
        <taxon>Lepidoptera</taxon>
        <taxon>Glossata</taxon>
        <taxon>Ditrysia</taxon>
        <taxon>Papilionoidea</taxon>
        <taxon>Papilionidae</taxon>
        <taxon>Papilioninae</taxon>
        <taxon>Iphiclides</taxon>
    </lineage>
</organism>
<evidence type="ECO:0000313" key="2">
    <source>
        <dbReference type="EMBL" id="CAH2073156.1"/>
    </source>
</evidence>
<keyword evidence="3" id="KW-1185">Reference proteome</keyword>
<protein>
    <submittedName>
        <fullName evidence="2">Uncharacterized protein</fullName>
    </submittedName>
</protein>
<evidence type="ECO:0000256" key="1">
    <source>
        <dbReference type="SAM" id="MobiDB-lite"/>
    </source>
</evidence>
<name>A0ABN8IZU4_9NEOP</name>
<feature type="non-terminal residue" evidence="2">
    <location>
        <position position="67"/>
    </location>
</feature>
<dbReference type="Proteomes" id="UP000837857">
    <property type="component" value="Chromosome 7"/>
</dbReference>
<reference evidence="2" key="1">
    <citation type="submission" date="2022-03" db="EMBL/GenBank/DDBJ databases">
        <authorList>
            <person name="Martin H S."/>
        </authorList>
    </citation>
    <scope>NUCLEOTIDE SEQUENCE</scope>
</reference>
<feature type="region of interest" description="Disordered" evidence="1">
    <location>
        <begin position="44"/>
        <end position="67"/>
    </location>
</feature>
<evidence type="ECO:0000313" key="3">
    <source>
        <dbReference type="Proteomes" id="UP000837857"/>
    </source>
</evidence>
<proteinExistence type="predicted"/>
<dbReference type="EMBL" id="OW152819">
    <property type="protein sequence ID" value="CAH2073156.1"/>
    <property type="molecule type" value="Genomic_DNA"/>
</dbReference>
<sequence length="67" mass="6721">MPSAKCIAISNRRFDGAPSGRACSVYFGKRVAGVDGRGVATLNNTTAQVHPASGRGGRGAEGKGTGD</sequence>
<feature type="compositionally biased region" description="Basic and acidic residues" evidence="1">
    <location>
        <begin position="58"/>
        <end position="67"/>
    </location>
</feature>
<gene>
    <name evidence="2" type="ORF">IPOD504_LOCUS15509</name>
</gene>